<protein>
    <recommendedName>
        <fullName evidence="1">HTH luxR-type domain-containing protein</fullName>
    </recommendedName>
</protein>
<reference evidence="3" key="1">
    <citation type="journal article" date="2019" name="Int. J. Syst. Evol. Microbiol.">
        <title>The Global Catalogue of Microorganisms (GCM) 10K type strain sequencing project: providing services to taxonomists for standard genome sequencing and annotation.</title>
        <authorList>
            <consortium name="The Broad Institute Genomics Platform"/>
            <consortium name="The Broad Institute Genome Sequencing Center for Infectious Disease"/>
            <person name="Wu L."/>
            <person name="Ma J."/>
        </authorList>
    </citation>
    <scope>NUCLEOTIDE SEQUENCE [LARGE SCALE GENOMIC DNA]</scope>
    <source>
        <strain evidence="3">JCM 16702</strain>
    </source>
</reference>
<dbReference type="InterPro" id="IPR000792">
    <property type="entry name" value="Tscrpt_reg_LuxR_C"/>
</dbReference>
<name>A0ABP7UXE9_9ACTN</name>
<keyword evidence="3" id="KW-1185">Reference proteome</keyword>
<feature type="domain" description="HTH luxR-type" evidence="1">
    <location>
        <begin position="1"/>
        <end position="49"/>
    </location>
</feature>
<dbReference type="InterPro" id="IPR036388">
    <property type="entry name" value="WH-like_DNA-bd_sf"/>
</dbReference>
<dbReference type="Proteomes" id="UP001500683">
    <property type="component" value="Unassembled WGS sequence"/>
</dbReference>
<dbReference type="SUPFAM" id="SSF46894">
    <property type="entry name" value="C-terminal effector domain of the bipartite response regulators"/>
    <property type="match status" value="1"/>
</dbReference>
<accession>A0ABP7UXE9</accession>
<dbReference type="PROSITE" id="PS50043">
    <property type="entry name" value="HTH_LUXR_2"/>
    <property type="match status" value="1"/>
</dbReference>
<proteinExistence type="predicted"/>
<comment type="caution">
    <text evidence="2">The sequence shown here is derived from an EMBL/GenBank/DDBJ whole genome shotgun (WGS) entry which is preliminary data.</text>
</comment>
<evidence type="ECO:0000313" key="2">
    <source>
        <dbReference type="EMBL" id="GAA4053673.1"/>
    </source>
</evidence>
<dbReference type="InterPro" id="IPR016032">
    <property type="entry name" value="Sig_transdc_resp-reg_C-effctor"/>
</dbReference>
<gene>
    <name evidence="2" type="ORF">GCM10022214_00230</name>
</gene>
<sequence>MLVEGLPDAKIARRAGVSLSTVRRHSMAIREKLGFEHHFAAGVAAVRRGWIK</sequence>
<organism evidence="2 3">
    <name type="scientific">Actinomadura miaoliensis</name>
    <dbReference type="NCBI Taxonomy" id="430685"/>
    <lineage>
        <taxon>Bacteria</taxon>
        <taxon>Bacillati</taxon>
        <taxon>Actinomycetota</taxon>
        <taxon>Actinomycetes</taxon>
        <taxon>Streptosporangiales</taxon>
        <taxon>Thermomonosporaceae</taxon>
        <taxon>Actinomadura</taxon>
    </lineage>
</organism>
<evidence type="ECO:0000259" key="1">
    <source>
        <dbReference type="PROSITE" id="PS50043"/>
    </source>
</evidence>
<dbReference type="EMBL" id="BAAAZG010000001">
    <property type="protein sequence ID" value="GAA4053673.1"/>
    <property type="molecule type" value="Genomic_DNA"/>
</dbReference>
<dbReference type="Gene3D" id="1.10.10.10">
    <property type="entry name" value="Winged helix-like DNA-binding domain superfamily/Winged helix DNA-binding domain"/>
    <property type="match status" value="1"/>
</dbReference>
<evidence type="ECO:0000313" key="3">
    <source>
        <dbReference type="Proteomes" id="UP001500683"/>
    </source>
</evidence>